<dbReference type="PANTHER" id="PTHR30383:SF5">
    <property type="entry name" value="SGNH HYDROLASE-TYPE ESTERASE DOMAIN-CONTAINING PROTEIN"/>
    <property type="match status" value="1"/>
</dbReference>
<keyword evidence="1" id="KW-0732">Signal</keyword>
<dbReference type="EMBL" id="JBHTIA010000003">
    <property type="protein sequence ID" value="MFD0764308.1"/>
    <property type="molecule type" value="Genomic_DNA"/>
</dbReference>
<gene>
    <name evidence="3" type="ORF">ACFQZI_05555</name>
</gene>
<sequence length="228" mass="25939">MKNYLLLLLLLPCLAQAQTRPSNQNLFDTIPFIPEHTTERLELFKKQPITKGGIIFLGNSITEMGNWPKLLNDTNVLNRGIGGDITYGVLKRIDDVIARQPKKLFILLGINDIGKDIPDSVIAYNYFKIIKRVKAGSPGTKIYVESILPLNPTLKGFPQHYDKAEHIPRVNAMLKAQAASLGYTYINLQPLFLNKQNRLDAKYTLEGLHLKPEAYVVWVDYLKKMKYL</sequence>
<name>A0ABW2ZDU1_9SPHI</name>
<comment type="caution">
    <text evidence="3">The sequence shown here is derived from an EMBL/GenBank/DDBJ whole genome shotgun (WGS) entry which is preliminary data.</text>
</comment>
<accession>A0ABW2ZDU1</accession>
<feature type="signal peptide" evidence="1">
    <location>
        <begin position="1"/>
        <end position="17"/>
    </location>
</feature>
<proteinExistence type="predicted"/>
<dbReference type="SUPFAM" id="SSF52266">
    <property type="entry name" value="SGNH hydrolase"/>
    <property type="match status" value="1"/>
</dbReference>
<evidence type="ECO:0000259" key="2">
    <source>
        <dbReference type="Pfam" id="PF13472"/>
    </source>
</evidence>
<evidence type="ECO:0000313" key="4">
    <source>
        <dbReference type="Proteomes" id="UP001597073"/>
    </source>
</evidence>
<dbReference type="RefSeq" id="WP_377139501.1">
    <property type="nucleotide sequence ID" value="NZ_JBHTIA010000003.1"/>
</dbReference>
<feature type="chain" id="PRO_5045063963" evidence="1">
    <location>
        <begin position="18"/>
        <end position="228"/>
    </location>
</feature>
<dbReference type="InterPro" id="IPR036514">
    <property type="entry name" value="SGNH_hydro_sf"/>
</dbReference>
<reference evidence="4" key="1">
    <citation type="journal article" date="2019" name="Int. J. Syst. Evol. Microbiol.">
        <title>The Global Catalogue of Microorganisms (GCM) 10K type strain sequencing project: providing services to taxonomists for standard genome sequencing and annotation.</title>
        <authorList>
            <consortium name="The Broad Institute Genomics Platform"/>
            <consortium name="The Broad Institute Genome Sequencing Center for Infectious Disease"/>
            <person name="Wu L."/>
            <person name="Ma J."/>
        </authorList>
    </citation>
    <scope>NUCLEOTIDE SEQUENCE [LARGE SCALE GENOMIC DNA]</scope>
    <source>
        <strain evidence="4">CCUG 60742</strain>
    </source>
</reference>
<evidence type="ECO:0000313" key="3">
    <source>
        <dbReference type="EMBL" id="MFD0764308.1"/>
    </source>
</evidence>
<dbReference type="InterPro" id="IPR051532">
    <property type="entry name" value="Ester_Hydrolysis_Enzymes"/>
</dbReference>
<dbReference type="Gene3D" id="3.40.50.1110">
    <property type="entry name" value="SGNH hydrolase"/>
    <property type="match status" value="1"/>
</dbReference>
<keyword evidence="4" id="KW-1185">Reference proteome</keyword>
<dbReference type="PANTHER" id="PTHR30383">
    <property type="entry name" value="THIOESTERASE 1/PROTEASE 1/LYSOPHOSPHOLIPASE L1"/>
    <property type="match status" value="1"/>
</dbReference>
<organism evidence="3 4">
    <name type="scientific">Mucilaginibacter lutimaris</name>
    <dbReference type="NCBI Taxonomy" id="931629"/>
    <lineage>
        <taxon>Bacteria</taxon>
        <taxon>Pseudomonadati</taxon>
        <taxon>Bacteroidota</taxon>
        <taxon>Sphingobacteriia</taxon>
        <taxon>Sphingobacteriales</taxon>
        <taxon>Sphingobacteriaceae</taxon>
        <taxon>Mucilaginibacter</taxon>
    </lineage>
</organism>
<feature type="domain" description="SGNH hydrolase-type esterase" evidence="2">
    <location>
        <begin position="56"/>
        <end position="215"/>
    </location>
</feature>
<protein>
    <submittedName>
        <fullName evidence="3">GDSL-type esterase/lipase family protein</fullName>
    </submittedName>
</protein>
<dbReference type="InterPro" id="IPR013830">
    <property type="entry name" value="SGNH_hydro"/>
</dbReference>
<dbReference type="Pfam" id="PF13472">
    <property type="entry name" value="Lipase_GDSL_2"/>
    <property type="match status" value="1"/>
</dbReference>
<dbReference type="Proteomes" id="UP001597073">
    <property type="component" value="Unassembled WGS sequence"/>
</dbReference>
<evidence type="ECO:0000256" key="1">
    <source>
        <dbReference type="SAM" id="SignalP"/>
    </source>
</evidence>